<dbReference type="AlphaFoldDB" id="A0A9Q3ZEX1"/>
<keyword evidence="2" id="KW-1185">Reference proteome</keyword>
<reference evidence="1" key="1">
    <citation type="submission" date="2022-01" db="EMBL/GenBank/DDBJ databases">
        <authorList>
            <person name="Karlyshev A.V."/>
            <person name="Jaspars M."/>
        </authorList>
    </citation>
    <scope>NUCLEOTIDE SEQUENCE</scope>
    <source>
        <strain evidence="1">AGSA3-2</strain>
    </source>
</reference>
<sequence length="160" mass="17931">MTHDERQARDAPGIDWHALFEDYQWQAQRVLDEHAELRRRDPFHPDAYPDTLRITFPGGAELLLADTVVIRAEQMQVHCRDQWMSPEACLSAGVISGITALSANGHLLTFTEDTRIQRYGCHSRLRATGGDVAPTRHNGQTVKTYLVWVTGTLQGISPPG</sequence>
<proteinExistence type="predicted"/>
<comment type="caution">
    <text evidence="1">The sequence shown here is derived from an EMBL/GenBank/DDBJ whole genome shotgun (WGS) entry which is preliminary data.</text>
</comment>
<gene>
    <name evidence="1" type="ORF">LZG35_21250</name>
</gene>
<dbReference type="RefSeq" id="WP_145912259.1">
    <property type="nucleotide sequence ID" value="NZ_CP012331.1"/>
</dbReference>
<accession>A0A9Q3ZEX1</accession>
<evidence type="ECO:0000313" key="2">
    <source>
        <dbReference type="Proteomes" id="UP001107961"/>
    </source>
</evidence>
<dbReference type="EMBL" id="JAJVKT010000043">
    <property type="protein sequence ID" value="MCE7511170.1"/>
    <property type="molecule type" value="Genomic_DNA"/>
</dbReference>
<name>A0A9Q3ZEX1_9GAMM</name>
<organism evidence="1 2">
    <name type="scientific">Alloalcanivorax xenomutans</name>
    <dbReference type="NCBI Taxonomy" id="1094342"/>
    <lineage>
        <taxon>Bacteria</taxon>
        <taxon>Pseudomonadati</taxon>
        <taxon>Pseudomonadota</taxon>
        <taxon>Gammaproteobacteria</taxon>
        <taxon>Oceanospirillales</taxon>
        <taxon>Alcanivoracaceae</taxon>
        <taxon>Alloalcanivorax</taxon>
    </lineage>
</organism>
<protein>
    <submittedName>
        <fullName evidence="1">Uncharacterized protein</fullName>
    </submittedName>
</protein>
<evidence type="ECO:0000313" key="1">
    <source>
        <dbReference type="EMBL" id="MCE7511170.1"/>
    </source>
</evidence>
<dbReference type="Proteomes" id="UP001107961">
    <property type="component" value="Unassembled WGS sequence"/>
</dbReference>